<feature type="transmembrane region" description="Helical" evidence="12">
    <location>
        <begin position="278"/>
        <end position="296"/>
    </location>
</feature>
<dbReference type="GO" id="GO:0071555">
    <property type="term" value="P:cell wall organization"/>
    <property type="evidence" value="ECO:0007669"/>
    <property type="project" value="TreeGrafter"/>
</dbReference>
<comment type="cofactor">
    <cofactor evidence="12">
        <name>Mn(2+)</name>
        <dbReference type="ChEBI" id="CHEBI:29035"/>
    </cofactor>
</comment>
<keyword evidence="10 12" id="KW-0472">Membrane</keyword>
<dbReference type="NCBIfam" id="TIGR02380">
    <property type="entry name" value="ECA_wecA"/>
    <property type="match status" value="1"/>
</dbReference>
<dbReference type="EMBL" id="CP099717">
    <property type="protein sequence ID" value="USV58823.1"/>
    <property type="molecule type" value="Genomic_DNA"/>
</dbReference>
<keyword evidence="7 12" id="KW-0460">Magnesium</keyword>
<sequence>MSNNWLFCYRLGACSHQANKKQVVIRSEPEISRDKTKMETSGLVAFVGTALAIACLRPLSAKLQLVDLPNQRKQHVGAIPLIGGIAVCLGVYLSVFFTLPLQSSSVIMLSCAGCMMVIGAIDDAKDISPWIRLSLQALLILVLCLSTNISLHQFGGVLGGGNLTIPFVDLLVAIVAVCAAINAYNMMDGIDGLAGSMAGISLVGLSILFANTMPDMAQLCLIITVALVPYLLVNLNIPPFKRKIFLGDAGSMFLGFVIGYLVLFGSQHHELEPAFRPVTALWLIGLPLMDMVGIMIRRIRKGQSPLRPDRNHLHHILLHAGFTSREALLLIVVANLGIVFFAIFSEQAQLPEWLMMALYLLLFAAYSYCLSHAWKLGRWVKGVKISSAGATRIRKD</sequence>
<comment type="catalytic activity">
    <reaction evidence="12">
        <text>di-trans,octa-cis-undecaprenyl phosphate + UDP-N-acetyl-alpha-D-glucosamine = N-acetyl-alpha-D-glucosaminyl-di-trans,octa-cis-undecaprenyl diphosphate + UMP</text>
        <dbReference type="Rhea" id="RHEA:28090"/>
        <dbReference type="ChEBI" id="CHEBI:57705"/>
        <dbReference type="ChEBI" id="CHEBI:57865"/>
        <dbReference type="ChEBI" id="CHEBI:60392"/>
        <dbReference type="ChEBI" id="CHEBI:62959"/>
        <dbReference type="EC" id="2.7.8.33"/>
    </reaction>
</comment>
<dbReference type="PANTHER" id="PTHR22926:SF3">
    <property type="entry name" value="UNDECAPRENYL-PHOSPHATE ALPHA-N-ACETYLGLUCOSAMINYL 1-PHOSPHATE TRANSFERASE"/>
    <property type="match status" value="1"/>
</dbReference>
<keyword evidence="4 12" id="KW-0328">Glycosyltransferase</keyword>
<dbReference type="GO" id="GO:0036380">
    <property type="term" value="F:UDP-N-acetylglucosamine-undecaprenyl-phosphate N-acetylglucosaminephosphotransferase activity"/>
    <property type="evidence" value="ECO:0007669"/>
    <property type="project" value="UniProtKB-UniRule"/>
</dbReference>
<feature type="transmembrane region" description="Helical" evidence="12">
    <location>
        <begin position="192"/>
        <end position="210"/>
    </location>
</feature>
<dbReference type="InterPro" id="IPR000715">
    <property type="entry name" value="Glycosyl_transferase_4"/>
</dbReference>
<dbReference type="GO" id="GO:0009276">
    <property type="term" value="C:Gram-negative-bacterium-type cell wall"/>
    <property type="evidence" value="ECO:0007669"/>
    <property type="project" value="InterPro"/>
</dbReference>
<comment type="cofactor">
    <cofactor evidence="12 13">
        <name>Mg(2+)</name>
        <dbReference type="ChEBI" id="CHEBI:18420"/>
    </cofactor>
</comment>
<feature type="transmembrane region" description="Helical" evidence="12">
    <location>
        <begin position="42"/>
        <end position="59"/>
    </location>
</feature>
<evidence type="ECO:0000256" key="1">
    <source>
        <dbReference type="ARBA" id="ARBA00004651"/>
    </source>
</evidence>
<feature type="transmembrane region" description="Helical" evidence="12">
    <location>
        <begin position="216"/>
        <end position="233"/>
    </location>
</feature>
<evidence type="ECO:0000313" key="14">
    <source>
        <dbReference type="EMBL" id="USV58823.1"/>
    </source>
</evidence>
<comment type="subcellular location">
    <subcellularLocation>
        <location evidence="12">Cell inner membrane</location>
        <topology evidence="12">Multi-pass membrane protein</topology>
    </subcellularLocation>
    <subcellularLocation>
        <location evidence="1">Cell membrane</location>
        <topology evidence="1">Multi-pass membrane protein</topology>
    </subcellularLocation>
</comment>
<keyword evidence="15" id="KW-1185">Reference proteome</keyword>
<feature type="transmembrane region" description="Helical" evidence="12">
    <location>
        <begin position="356"/>
        <end position="374"/>
    </location>
</feature>
<feature type="transmembrane region" description="Helical" evidence="12">
    <location>
        <begin position="245"/>
        <end position="266"/>
    </location>
</feature>
<evidence type="ECO:0000256" key="4">
    <source>
        <dbReference type="ARBA" id="ARBA00022676"/>
    </source>
</evidence>
<evidence type="ECO:0000256" key="10">
    <source>
        <dbReference type="ARBA" id="ARBA00023136"/>
    </source>
</evidence>
<comment type="similarity">
    <text evidence="12">Belongs to the glycosyltransferase 4 family. WecA subfamily.</text>
</comment>
<evidence type="ECO:0000256" key="13">
    <source>
        <dbReference type="PIRSR" id="PIRSR600715-1"/>
    </source>
</evidence>
<reference evidence="14" key="1">
    <citation type="submission" date="2022-06" db="EMBL/GenBank/DDBJ databases">
        <title>Complete Genome of Aeromonas sp. Strain SOD01 Isolated from an Urban Freshwater Stream.</title>
        <authorList>
            <person name="Williams L.E."/>
            <person name="Brysgel T."/>
            <person name="Capestro E.M."/>
            <person name="Foltz G.V."/>
            <person name="Gardner A.E."/>
            <person name="Ingrassia J."/>
            <person name="Peterson E."/>
            <person name="Arruda J."/>
            <person name="Flaherty I."/>
            <person name="Hunt M."/>
            <person name="Pappas G."/>
            <person name="Ramsaran S."/>
            <person name="Rocha M."/>
        </authorList>
    </citation>
    <scope>NUCLEOTIDE SEQUENCE</scope>
    <source>
        <strain evidence="14">SOD01</strain>
    </source>
</reference>
<feature type="transmembrane region" description="Helical" evidence="12">
    <location>
        <begin position="79"/>
        <end position="99"/>
    </location>
</feature>
<comment type="function">
    <text evidence="12">Catalyzes the transfer of the GlcNAc-1-phosphate moiety from UDP-GlcNAc onto the carrier lipid undecaprenyl phosphate (C55-P), yielding GlcNAc-pyrophosphoryl-undecaprenyl (GlcNAc-PP-C55).</text>
</comment>
<dbReference type="Proteomes" id="UP001056890">
    <property type="component" value="Chromosome"/>
</dbReference>
<feature type="transmembrane region" description="Helical" evidence="12">
    <location>
        <begin position="316"/>
        <end position="344"/>
    </location>
</feature>
<comment type="pathway">
    <text evidence="12">Bacterial outer membrane biogenesis; LPS O-antigen biosynthesis.</text>
</comment>
<dbReference type="CDD" id="cd06853">
    <property type="entry name" value="GT_WecA_like"/>
    <property type="match status" value="1"/>
</dbReference>
<dbReference type="Pfam" id="PF00953">
    <property type="entry name" value="Glycos_transf_4"/>
    <property type="match status" value="1"/>
</dbReference>
<evidence type="ECO:0000256" key="8">
    <source>
        <dbReference type="ARBA" id="ARBA00022985"/>
    </source>
</evidence>
<keyword evidence="8 12" id="KW-0448">Lipopolysaccharide biosynthesis</keyword>
<dbReference type="GO" id="GO:0005886">
    <property type="term" value="C:plasma membrane"/>
    <property type="evidence" value="ECO:0007669"/>
    <property type="project" value="UniProtKB-SubCell"/>
</dbReference>
<dbReference type="GO" id="GO:0009243">
    <property type="term" value="P:O antigen biosynthetic process"/>
    <property type="evidence" value="ECO:0007669"/>
    <property type="project" value="UniProtKB-UniRule"/>
</dbReference>
<keyword evidence="5 12" id="KW-0808">Transferase</keyword>
<feature type="binding site" evidence="13">
    <location>
        <position position="248"/>
    </location>
    <ligand>
        <name>Mg(2+)</name>
        <dbReference type="ChEBI" id="CHEBI:18420"/>
    </ligand>
</feature>
<dbReference type="RefSeq" id="WP_252995963.1">
    <property type="nucleotide sequence ID" value="NZ_CP099717.1"/>
</dbReference>
<dbReference type="GO" id="GO:0000287">
    <property type="term" value="F:magnesium ion binding"/>
    <property type="evidence" value="ECO:0007669"/>
    <property type="project" value="InterPro"/>
</dbReference>
<dbReference type="GO" id="GO:0030145">
    <property type="term" value="F:manganese ion binding"/>
    <property type="evidence" value="ECO:0007669"/>
    <property type="project" value="InterPro"/>
</dbReference>
<accession>A0AAE9SD18</accession>
<name>A0AAE9SD18_9GAMM</name>
<dbReference type="AlphaFoldDB" id="A0AAE9SD18"/>
<evidence type="ECO:0000313" key="15">
    <source>
        <dbReference type="Proteomes" id="UP001056890"/>
    </source>
</evidence>
<keyword evidence="3 12" id="KW-0997">Cell inner membrane</keyword>
<dbReference type="PANTHER" id="PTHR22926">
    <property type="entry name" value="PHOSPHO-N-ACETYLMURAMOYL-PENTAPEPTIDE-TRANSFERASE"/>
    <property type="match status" value="1"/>
</dbReference>
<feature type="transmembrane region" description="Helical" evidence="12">
    <location>
        <begin position="105"/>
        <end position="121"/>
    </location>
</feature>
<keyword evidence="2 12" id="KW-1003">Cell membrane</keyword>
<evidence type="ECO:0000256" key="6">
    <source>
        <dbReference type="ARBA" id="ARBA00022692"/>
    </source>
</evidence>
<evidence type="ECO:0000256" key="2">
    <source>
        <dbReference type="ARBA" id="ARBA00022475"/>
    </source>
</evidence>
<evidence type="ECO:0000256" key="3">
    <source>
        <dbReference type="ARBA" id="ARBA00022519"/>
    </source>
</evidence>
<keyword evidence="6 12" id="KW-0812">Transmembrane</keyword>
<protein>
    <recommendedName>
        <fullName evidence="12">Undecaprenyl-phosphate alpha-N-acetylglucosaminyl 1-phosphate transferase</fullName>
        <ecNumber evidence="12">2.7.8.33</ecNumber>
    </recommendedName>
    <alternativeName>
        <fullName evidence="12">UDP-GlcNAc:undecaprenyl-phosphate GlcNAc-1-phosphate transferase</fullName>
    </alternativeName>
    <alternativeName>
        <fullName evidence="12">Undecaprenyl-phosphate GlcNAc-1-phosphate transferase</fullName>
    </alternativeName>
</protein>
<keyword evidence="11 12" id="KW-0464">Manganese</keyword>
<dbReference type="EC" id="2.7.8.33" evidence="12"/>
<feature type="transmembrane region" description="Helical" evidence="12">
    <location>
        <begin position="163"/>
        <end position="185"/>
    </location>
</feature>
<evidence type="ECO:0000256" key="5">
    <source>
        <dbReference type="ARBA" id="ARBA00022679"/>
    </source>
</evidence>
<evidence type="ECO:0000256" key="11">
    <source>
        <dbReference type="ARBA" id="ARBA00023211"/>
    </source>
</evidence>
<gene>
    <name evidence="12 14" type="primary">wecA</name>
    <name evidence="14" type="ORF">NHF51_06675</name>
</gene>
<evidence type="ECO:0000256" key="12">
    <source>
        <dbReference type="HAMAP-Rule" id="MF_02030"/>
    </source>
</evidence>
<dbReference type="HAMAP" id="MF_02030">
    <property type="entry name" value="WecA_Gammaproteo"/>
    <property type="match status" value="1"/>
</dbReference>
<proteinExistence type="inferred from homology"/>
<keyword evidence="9 12" id="KW-1133">Transmembrane helix</keyword>
<evidence type="ECO:0000256" key="9">
    <source>
        <dbReference type="ARBA" id="ARBA00022989"/>
    </source>
</evidence>
<evidence type="ECO:0000256" key="7">
    <source>
        <dbReference type="ARBA" id="ARBA00022842"/>
    </source>
</evidence>
<dbReference type="InterPro" id="IPR012750">
    <property type="entry name" value="ECA_WecA-rel"/>
</dbReference>
<keyword evidence="13" id="KW-0479">Metal-binding</keyword>
<dbReference type="GO" id="GO:0044038">
    <property type="term" value="P:cell wall macromolecule biosynthetic process"/>
    <property type="evidence" value="ECO:0007669"/>
    <property type="project" value="TreeGrafter"/>
</dbReference>
<dbReference type="GO" id="GO:0016757">
    <property type="term" value="F:glycosyltransferase activity"/>
    <property type="evidence" value="ECO:0007669"/>
    <property type="project" value="UniProtKB-KW"/>
</dbReference>
<feature type="binding site" evidence="13">
    <location>
        <position position="185"/>
    </location>
    <ligand>
        <name>Mg(2+)</name>
        <dbReference type="ChEBI" id="CHEBI:18420"/>
    </ligand>
</feature>
<organism evidence="14 15">
    <name type="scientific">Aeromonas encheleia</name>
    <dbReference type="NCBI Taxonomy" id="73010"/>
    <lineage>
        <taxon>Bacteria</taxon>
        <taxon>Pseudomonadati</taxon>
        <taxon>Pseudomonadota</taxon>
        <taxon>Gammaproteobacteria</taxon>
        <taxon>Aeromonadales</taxon>
        <taxon>Aeromonadaceae</taxon>
        <taxon>Aeromonas</taxon>
    </lineage>
</organism>